<feature type="domain" description="Leucine-binding protein" evidence="3">
    <location>
        <begin position="2"/>
        <end position="144"/>
    </location>
</feature>
<dbReference type="EMBL" id="PFET01000001">
    <property type="protein sequence ID" value="PJE76299.1"/>
    <property type="molecule type" value="Genomic_DNA"/>
</dbReference>
<keyword evidence="2" id="KW-0732">Signal</keyword>
<sequence length="198" mass="22062">MASYTDEGPLILRQAKELGLHVQFLTTRAILSDQFFAAVNDSTEGVLVVDAPRYPDRVATGATSSFATRYKEVAGTEVQPQHSYVARAFDAFEIIGGIARQCVMVTGECIRYGLVAMKSYEGTGGQVLYASAGDNVPNLFYTEWKITPWYPIDNKKIPPRKTRRYFRKVDAVSTLRSQPATPLVGDGCWHRVVDQSRF</sequence>
<comment type="caution">
    <text evidence="4">The sequence shown here is derived from an EMBL/GenBank/DDBJ whole genome shotgun (WGS) entry which is preliminary data.</text>
</comment>
<reference evidence="4 5" key="1">
    <citation type="submission" date="2017-09" db="EMBL/GenBank/DDBJ databases">
        <title>Depth-based differentiation of microbial function through sediment-hosted aquifers and enrichment of novel symbionts in the deep terrestrial subsurface.</title>
        <authorList>
            <person name="Probst A.J."/>
            <person name="Ladd B."/>
            <person name="Jarett J.K."/>
            <person name="Geller-Mcgrath D.E."/>
            <person name="Sieber C.M."/>
            <person name="Emerson J.B."/>
            <person name="Anantharaman K."/>
            <person name="Thomas B.C."/>
            <person name="Malmstrom R."/>
            <person name="Stieglmeier M."/>
            <person name="Klingl A."/>
            <person name="Woyke T."/>
            <person name="Ryan C.M."/>
            <person name="Banfield J.F."/>
        </authorList>
    </citation>
    <scope>NUCLEOTIDE SEQUENCE [LARGE SCALE GENOMIC DNA]</scope>
    <source>
        <strain evidence="4">CG10_big_fil_rev_8_21_14_0_10_48_11</strain>
    </source>
</reference>
<evidence type="ECO:0000259" key="3">
    <source>
        <dbReference type="Pfam" id="PF13458"/>
    </source>
</evidence>
<dbReference type="Proteomes" id="UP000231152">
    <property type="component" value="Unassembled WGS sequence"/>
</dbReference>
<comment type="similarity">
    <text evidence="1">Belongs to the leucine-binding protein family.</text>
</comment>
<dbReference type="Gene3D" id="3.40.50.2300">
    <property type="match status" value="2"/>
</dbReference>
<gene>
    <name evidence="4" type="ORF">COV04_00250</name>
</gene>
<dbReference type="InterPro" id="IPR028081">
    <property type="entry name" value="Leu-bd"/>
</dbReference>
<dbReference type="Pfam" id="PF13458">
    <property type="entry name" value="Peripla_BP_6"/>
    <property type="match status" value="1"/>
</dbReference>
<proteinExistence type="inferred from homology"/>
<name>A0A2M8LFU9_9BACT</name>
<dbReference type="AlphaFoldDB" id="A0A2M8LFU9"/>
<evidence type="ECO:0000313" key="4">
    <source>
        <dbReference type="EMBL" id="PJE76299.1"/>
    </source>
</evidence>
<protein>
    <recommendedName>
        <fullName evidence="3">Leucine-binding protein domain-containing protein</fullName>
    </recommendedName>
</protein>
<accession>A0A2M8LFU9</accession>
<dbReference type="InterPro" id="IPR028082">
    <property type="entry name" value="Peripla_BP_I"/>
</dbReference>
<dbReference type="SUPFAM" id="SSF53822">
    <property type="entry name" value="Periplasmic binding protein-like I"/>
    <property type="match status" value="1"/>
</dbReference>
<evidence type="ECO:0000256" key="2">
    <source>
        <dbReference type="ARBA" id="ARBA00022729"/>
    </source>
</evidence>
<evidence type="ECO:0000256" key="1">
    <source>
        <dbReference type="ARBA" id="ARBA00010062"/>
    </source>
</evidence>
<organism evidence="4 5">
    <name type="scientific">Candidatus Uhrbacteria bacterium CG10_big_fil_rev_8_21_14_0_10_48_11</name>
    <dbReference type="NCBI Taxonomy" id="1975037"/>
    <lineage>
        <taxon>Bacteria</taxon>
        <taxon>Candidatus Uhriibacteriota</taxon>
    </lineage>
</organism>
<evidence type="ECO:0000313" key="5">
    <source>
        <dbReference type="Proteomes" id="UP000231152"/>
    </source>
</evidence>